<feature type="transmembrane region" description="Helical" evidence="6">
    <location>
        <begin position="285"/>
        <end position="306"/>
    </location>
</feature>
<dbReference type="PROSITE" id="PS50850">
    <property type="entry name" value="MFS"/>
    <property type="match status" value="1"/>
</dbReference>
<evidence type="ECO:0000256" key="5">
    <source>
        <dbReference type="ARBA" id="ARBA00023136"/>
    </source>
</evidence>
<dbReference type="OrthoDB" id="9814303at2"/>
<feature type="transmembrane region" description="Helical" evidence="6">
    <location>
        <begin position="56"/>
        <end position="75"/>
    </location>
</feature>
<dbReference type="Proteomes" id="UP000190367">
    <property type="component" value="Unassembled WGS sequence"/>
</dbReference>
<feature type="transmembrane region" description="Helical" evidence="6">
    <location>
        <begin position="213"/>
        <end position="233"/>
    </location>
</feature>
<feature type="domain" description="Major facilitator superfamily (MFS) profile" evidence="7">
    <location>
        <begin position="17"/>
        <end position="400"/>
    </location>
</feature>
<feature type="transmembrane region" description="Helical" evidence="6">
    <location>
        <begin position="344"/>
        <end position="366"/>
    </location>
</feature>
<feature type="transmembrane region" description="Helical" evidence="6">
    <location>
        <begin position="253"/>
        <end position="273"/>
    </location>
</feature>
<dbReference type="AlphaFoldDB" id="A0A1T4T6W2"/>
<evidence type="ECO:0000313" key="9">
    <source>
        <dbReference type="Proteomes" id="UP000190367"/>
    </source>
</evidence>
<evidence type="ECO:0000256" key="6">
    <source>
        <dbReference type="SAM" id="Phobius"/>
    </source>
</evidence>
<evidence type="ECO:0000256" key="4">
    <source>
        <dbReference type="ARBA" id="ARBA00022989"/>
    </source>
</evidence>
<feature type="transmembrane region" description="Helical" evidence="6">
    <location>
        <begin position="105"/>
        <end position="129"/>
    </location>
</feature>
<keyword evidence="4 6" id="KW-1133">Transmembrane helix</keyword>
<keyword evidence="5 6" id="KW-0472">Membrane</keyword>
<feature type="transmembrane region" description="Helical" evidence="6">
    <location>
        <begin position="82"/>
        <end position="99"/>
    </location>
</feature>
<dbReference type="Gene3D" id="1.20.1720.10">
    <property type="entry name" value="Multidrug resistance protein D"/>
    <property type="match status" value="1"/>
</dbReference>
<sequence>MTTSTVKRIKEGNVGIATVLAFAMIPMSGFATDIYIPSLPGMTTALGISSSQAQLTLSLFLISYGVSQLFIGGLLDSYGRYRIALVSMLLFCISCGIIANTHNLYVVYAMRIVHGITIAAMVVSKRALFIDLYSGEKLKHYLSFFTIIWSTGPIIAPFIGGYLEETFGWESNFYFLGGYAALLLILEVFFSGETIKSTTPFHPARIVSIYYEMLRTSSFTLGIGMLGLAYTMVMTYNMSGPFIIEHYFNLSPVVTGYCSLFLGFAWMVGGFIGKGTVNRPFVRKMNINILFQLAFALTLLVTFLLFNQLWTVLVFAFLVHVGAGFTYTNYFTYCLQRFPKNAGIAGGLTGGLVYVIVSLLSAGITYVLPAKDGQNLSFSYMALIVTSGLVMYRVLVVNRQEAAAVEQEKMQTV</sequence>
<dbReference type="RefSeq" id="WP_078671434.1">
    <property type="nucleotide sequence ID" value="NZ_FUWZ01000004.1"/>
</dbReference>
<keyword evidence="3 6" id="KW-0812">Transmembrane</keyword>
<feature type="transmembrane region" description="Helical" evidence="6">
    <location>
        <begin position="173"/>
        <end position="192"/>
    </location>
</feature>
<protein>
    <submittedName>
        <fullName evidence="8">Predicted arabinose efflux permease, MFS family</fullName>
    </submittedName>
</protein>
<accession>A0A1T4T6W2</accession>
<name>A0A1T4T6W2_9BACT</name>
<dbReference type="InterPro" id="IPR011701">
    <property type="entry name" value="MFS"/>
</dbReference>
<evidence type="ECO:0000313" key="8">
    <source>
        <dbReference type="EMBL" id="SKA36206.1"/>
    </source>
</evidence>
<dbReference type="InterPro" id="IPR036259">
    <property type="entry name" value="MFS_trans_sf"/>
</dbReference>
<dbReference type="SUPFAM" id="SSF103473">
    <property type="entry name" value="MFS general substrate transporter"/>
    <property type="match status" value="1"/>
</dbReference>
<feature type="transmembrane region" description="Helical" evidence="6">
    <location>
        <begin position="12"/>
        <end position="36"/>
    </location>
</feature>
<dbReference type="PANTHER" id="PTHR23502:SF132">
    <property type="entry name" value="POLYAMINE TRANSPORTER 2-RELATED"/>
    <property type="match status" value="1"/>
</dbReference>
<dbReference type="PANTHER" id="PTHR23502">
    <property type="entry name" value="MAJOR FACILITATOR SUPERFAMILY"/>
    <property type="match status" value="1"/>
</dbReference>
<keyword evidence="9" id="KW-1185">Reference proteome</keyword>
<dbReference type="InterPro" id="IPR020846">
    <property type="entry name" value="MFS_dom"/>
</dbReference>
<evidence type="ECO:0000256" key="3">
    <source>
        <dbReference type="ARBA" id="ARBA00022692"/>
    </source>
</evidence>
<evidence type="ECO:0000256" key="1">
    <source>
        <dbReference type="ARBA" id="ARBA00004141"/>
    </source>
</evidence>
<evidence type="ECO:0000256" key="2">
    <source>
        <dbReference type="ARBA" id="ARBA00022448"/>
    </source>
</evidence>
<feature type="transmembrane region" description="Helical" evidence="6">
    <location>
        <begin position="378"/>
        <end position="396"/>
    </location>
</feature>
<dbReference type="GO" id="GO:0015385">
    <property type="term" value="F:sodium:proton antiporter activity"/>
    <property type="evidence" value="ECO:0007669"/>
    <property type="project" value="TreeGrafter"/>
</dbReference>
<dbReference type="GO" id="GO:0005886">
    <property type="term" value="C:plasma membrane"/>
    <property type="evidence" value="ECO:0007669"/>
    <property type="project" value="TreeGrafter"/>
</dbReference>
<dbReference type="EMBL" id="FUWZ01000004">
    <property type="protein sequence ID" value="SKA36206.1"/>
    <property type="molecule type" value="Genomic_DNA"/>
</dbReference>
<feature type="transmembrane region" description="Helical" evidence="6">
    <location>
        <begin position="312"/>
        <end position="332"/>
    </location>
</feature>
<organism evidence="8 9">
    <name type="scientific">Chitinophaga eiseniae</name>
    <dbReference type="NCBI Taxonomy" id="634771"/>
    <lineage>
        <taxon>Bacteria</taxon>
        <taxon>Pseudomonadati</taxon>
        <taxon>Bacteroidota</taxon>
        <taxon>Chitinophagia</taxon>
        <taxon>Chitinophagales</taxon>
        <taxon>Chitinophagaceae</taxon>
        <taxon>Chitinophaga</taxon>
    </lineage>
</organism>
<proteinExistence type="predicted"/>
<feature type="transmembrane region" description="Helical" evidence="6">
    <location>
        <begin position="141"/>
        <end position="161"/>
    </location>
</feature>
<reference evidence="9" key="1">
    <citation type="submission" date="2017-02" db="EMBL/GenBank/DDBJ databases">
        <authorList>
            <person name="Varghese N."/>
            <person name="Submissions S."/>
        </authorList>
    </citation>
    <scope>NUCLEOTIDE SEQUENCE [LARGE SCALE GENOMIC DNA]</scope>
    <source>
        <strain evidence="9">DSM 22224</strain>
    </source>
</reference>
<dbReference type="Pfam" id="PF07690">
    <property type="entry name" value="MFS_1"/>
    <property type="match status" value="1"/>
</dbReference>
<dbReference type="STRING" id="634771.SAMN04488128_10462"/>
<comment type="subcellular location">
    <subcellularLocation>
        <location evidence="1">Membrane</location>
        <topology evidence="1">Multi-pass membrane protein</topology>
    </subcellularLocation>
</comment>
<dbReference type="GO" id="GO:1990961">
    <property type="term" value="P:xenobiotic detoxification by transmembrane export across the plasma membrane"/>
    <property type="evidence" value="ECO:0007669"/>
    <property type="project" value="TreeGrafter"/>
</dbReference>
<keyword evidence="2" id="KW-0813">Transport</keyword>
<evidence type="ECO:0000259" key="7">
    <source>
        <dbReference type="PROSITE" id="PS50850"/>
    </source>
</evidence>
<gene>
    <name evidence="8" type="ORF">SAMN04488128_10462</name>
</gene>